<evidence type="ECO:0000313" key="1">
    <source>
        <dbReference type="EMBL" id="MDA3733943.1"/>
    </source>
</evidence>
<evidence type="ECO:0000313" key="2">
    <source>
        <dbReference type="Proteomes" id="UP001169242"/>
    </source>
</evidence>
<reference evidence="1" key="1">
    <citation type="journal article" date="2023" name="Int. J. Syst. Evol. Microbiol.">
        <title>&lt;i&gt;Holtiella tumoricola&lt;/i&gt; gen. nov. sp. nov., isolated from a human clinical sample.</title>
        <authorList>
            <person name="Allen-Vercoe E."/>
            <person name="Daigneault M.C."/>
            <person name="Vancuren S.J."/>
            <person name="Cochrane K."/>
            <person name="O'Neal L.L."/>
            <person name="Sankaranarayanan K."/>
            <person name="Lawson P.A."/>
        </authorList>
    </citation>
    <scope>NUCLEOTIDE SEQUENCE</scope>
    <source>
        <strain evidence="1">CC70A</strain>
    </source>
</reference>
<dbReference type="AlphaFoldDB" id="A0AA42DRG2"/>
<gene>
    <name evidence="1" type="ORF">PBV87_20935</name>
</gene>
<dbReference type="RefSeq" id="WP_271013613.1">
    <property type="nucleotide sequence ID" value="NZ_JAQIFT010000069.1"/>
</dbReference>
<accession>A0AA42DRG2</accession>
<dbReference type="Proteomes" id="UP001169242">
    <property type="component" value="Unassembled WGS sequence"/>
</dbReference>
<proteinExistence type="predicted"/>
<organism evidence="1 2">
    <name type="scientific">Holtiella tumoricola</name>
    <dbReference type="NCBI Taxonomy" id="3018743"/>
    <lineage>
        <taxon>Bacteria</taxon>
        <taxon>Bacillati</taxon>
        <taxon>Bacillota</taxon>
        <taxon>Clostridia</taxon>
        <taxon>Lachnospirales</taxon>
        <taxon>Cellulosilyticaceae</taxon>
        <taxon>Holtiella</taxon>
    </lineage>
</organism>
<keyword evidence="2" id="KW-1185">Reference proteome</keyword>
<sequence length="242" mass="28261">MATIIRGQKFFSTSNPTEGLWDIEVGYVISEDIYIVKLTSTLRGRKYKYYKLNELYTKEAEVIHQLRAFGYMDKGLYAKVIDYIEYIRVCDTEVIDLDGTLDKYLRNEDIEAEANRAYEVLQEYVENNIDAFPKRTTNGYEDGKSQGVIFDDEKNIKKYDGRVLVIHKQYLDGIFVNELGIIGKGRHQAILEEWCRQERLFPTETGKEKRYQKKDLVLKDGMTGKGRKDGYVIRWSNLDEGI</sequence>
<comment type="caution">
    <text evidence="1">The sequence shown here is derived from an EMBL/GenBank/DDBJ whole genome shotgun (WGS) entry which is preliminary data.</text>
</comment>
<name>A0AA42DRG2_9FIRM</name>
<protein>
    <submittedName>
        <fullName evidence="1">Uncharacterized protein</fullName>
    </submittedName>
</protein>
<dbReference type="EMBL" id="JAQIFT010000069">
    <property type="protein sequence ID" value="MDA3733943.1"/>
    <property type="molecule type" value="Genomic_DNA"/>
</dbReference>